<dbReference type="Gene3D" id="1.25.10.10">
    <property type="entry name" value="Leucine-rich Repeat Variant"/>
    <property type="match status" value="1"/>
</dbReference>
<dbReference type="InParanoid" id="A2F4W5"/>
<dbReference type="InterPro" id="IPR016024">
    <property type="entry name" value="ARM-type_fold"/>
</dbReference>
<dbReference type="InterPro" id="IPR011989">
    <property type="entry name" value="ARM-like"/>
</dbReference>
<reference evidence="1" key="2">
    <citation type="journal article" date="2007" name="Science">
        <title>Draft genome sequence of the sexually transmitted pathogen Trichomonas vaginalis.</title>
        <authorList>
            <person name="Carlton J.M."/>
            <person name="Hirt R.P."/>
            <person name="Silva J.C."/>
            <person name="Delcher A.L."/>
            <person name="Schatz M."/>
            <person name="Zhao Q."/>
            <person name="Wortman J.R."/>
            <person name="Bidwell S.L."/>
            <person name="Alsmark U.C.M."/>
            <person name="Besteiro S."/>
            <person name="Sicheritz-Ponten T."/>
            <person name="Noel C.J."/>
            <person name="Dacks J.B."/>
            <person name="Foster P.G."/>
            <person name="Simillion C."/>
            <person name="Van de Peer Y."/>
            <person name="Miranda-Saavedra D."/>
            <person name="Barton G.J."/>
            <person name="Westrop G.D."/>
            <person name="Mueller S."/>
            <person name="Dessi D."/>
            <person name="Fiori P.L."/>
            <person name="Ren Q."/>
            <person name="Paulsen I."/>
            <person name="Zhang H."/>
            <person name="Bastida-Corcuera F.D."/>
            <person name="Simoes-Barbosa A."/>
            <person name="Brown M.T."/>
            <person name="Hayes R.D."/>
            <person name="Mukherjee M."/>
            <person name="Okumura C.Y."/>
            <person name="Schneider R."/>
            <person name="Smith A.J."/>
            <person name="Vanacova S."/>
            <person name="Villalvazo M."/>
            <person name="Haas B.J."/>
            <person name="Pertea M."/>
            <person name="Feldblyum T.V."/>
            <person name="Utterback T.R."/>
            <person name="Shu C.L."/>
            <person name="Osoegawa K."/>
            <person name="de Jong P.J."/>
            <person name="Hrdy I."/>
            <person name="Horvathova L."/>
            <person name="Zubacova Z."/>
            <person name="Dolezal P."/>
            <person name="Malik S.B."/>
            <person name="Logsdon J.M. Jr."/>
            <person name="Henze K."/>
            <person name="Gupta A."/>
            <person name="Wang C.C."/>
            <person name="Dunne R.L."/>
            <person name="Upcroft J.A."/>
            <person name="Upcroft P."/>
            <person name="White O."/>
            <person name="Salzberg S.L."/>
            <person name="Tang P."/>
            <person name="Chiu C.-H."/>
            <person name="Lee Y.-S."/>
            <person name="Embley T.M."/>
            <person name="Coombs G.H."/>
            <person name="Mottram J.C."/>
            <person name="Tachezy J."/>
            <person name="Fraser-Liggett C.M."/>
            <person name="Johnson P.J."/>
        </authorList>
    </citation>
    <scope>NUCLEOTIDE SEQUENCE [LARGE SCALE GENOMIC DNA]</scope>
    <source>
        <strain evidence="1">G3</strain>
    </source>
</reference>
<accession>A2F4W5</accession>
<protein>
    <recommendedName>
        <fullName evidence="3">26S proteasome non-ATPase regulatory subunit 5</fullName>
    </recommendedName>
</protein>
<dbReference type="SMR" id="A2F4W5"/>
<name>A2F4W5_TRIV3</name>
<dbReference type="Proteomes" id="UP000001542">
    <property type="component" value="Unassembled WGS sequence"/>
</dbReference>
<dbReference type="RefSeq" id="XP_001313002.1">
    <property type="nucleotide sequence ID" value="XM_001313001.1"/>
</dbReference>
<dbReference type="SUPFAM" id="SSF48371">
    <property type="entry name" value="ARM repeat"/>
    <property type="match status" value="1"/>
</dbReference>
<proteinExistence type="predicted"/>
<dbReference type="KEGG" id="tva:4757892"/>
<sequence length="480" mass="55664">MDAWEDPNNNGNDEIRASKAYKGSDLYQRNFTERIDDTMTMVPDANAYTEDSAQLETIPQEYLEELRFKLSRINYCMNSAEIADILQILEQIDSKFLSESDIRNIVQCLPNITALAPHQNIFELLNRISSDPEKALILSELDYVQQINFSQFPDISDEYKILVSQTVLYMLRCNPDNAEIFYQSFFPVFIPYFTGPSLYKSPSLAMHLNVAEAFIPMVHKNESEILLNIFRTFFTFAYRTTSECLLADLHGICTCIYTVPDFLQEIKDEQFLNQLKYLATRRCVTDDRDSREVRQYALVVFEYIASFTNVKCHESAYRVIGELLMENLDQSQSEVCSEAIFLLGFAVANQYFLTTVDYFPIIQRFFDLFENLSVSDQKEWIQSFANILYFVPPMNLEDLVTKDQFFELLDDCLTYDESSVQERFITALHRILLSSNTLAHAILEHPEIIDDLNDLASMDSSVIRTRIEAIMNIIKKAEQE</sequence>
<gene>
    <name evidence="1" type="ORF">TVAG_196330</name>
</gene>
<dbReference type="EMBL" id="DS113615">
    <property type="protein sequence ID" value="EAY00073.1"/>
    <property type="molecule type" value="Genomic_DNA"/>
</dbReference>
<reference evidence="1" key="1">
    <citation type="submission" date="2006-10" db="EMBL/GenBank/DDBJ databases">
        <authorList>
            <person name="Amadeo P."/>
            <person name="Zhao Q."/>
            <person name="Wortman J."/>
            <person name="Fraser-Liggett C."/>
            <person name="Carlton J."/>
        </authorList>
    </citation>
    <scope>NUCLEOTIDE SEQUENCE</scope>
    <source>
        <strain evidence="1">G3</strain>
    </source>
</reference>
<evidence type="ECO:0000313" key="1">
    <source>
        <dbReference type="EMBL" id="EAY00073.1"/>
    </source>
</evidence>
<keyword evidence="2" id="KW-1185">Reference proteome</keyword>
<evidence type="ECO:0000313" key="2">
    <source>
        <dbReference type="Proteomes" id="UP000001542"/>
    </source>
</evidence>
<dbReference type="AlphaFoldDB" id="A2F4W5"/>
<dbReference type="VEuPathDB" id="TrichDB:TVAGG3_0088380"/>
<dbReference type="VEuPathDB" id="TrichDB:TVAG_196330"/>
<evidence type="ECO:0008006" key="3">
    <source>
        <dbReference type="Google" id="ProtNLM"/>
    </source>
</evidence>
<organism evidence="1 2">
    <name type="scientific">Trichomonas vaginalis (strain ATCC PRA-98 / G3)</name>
    <dbReference type="NCBI Taxonomy" id="412133"/>
    <lineage>
        <taxon>Eukaryota</taxon>
        <taxon>Metamonada</taxon>
        <taxon>Parabasalia</taxon>
        <taxon>Trichomonadida</taxon>
        <taxon>Trichomonadidae</taxon>
        <taxon>Trichomonas</taxon>
    </lineage>
</organism>